<dbReference type="SUPFAM" id="SSF63829">
    <property type="entry name" value="Calcium-dependent phosphotriesterase"/>
    <property type="match status" value="1"/>
</dbReference>
<evidence type="ECO:0000313" key="2">
    <source>
        <dbReference type="EMBL" id="CAB3867519.1"/>
    </source>
</evidence>
<organism evidence="2 3">
    <name type="scientific">Achromobacter piechaudii</name>
    <dbReference type="NCBI Taxonomy" id="72556"/>
    <lineage>
        <taxon>Bacteria</taxon>
        <taxon>Pseudomonadati</taxon>
        <taxon>Pseudomonadota</taxon>
        <taxon>Betaproteobacteria</taxon>
        <taxon>Burkholderiales</taxon>
        <taxon>Alcaligenaceae</taxon>
        <taxon>Achromobacter</taxon>
    </lineage>
</organism>
<evidence type="ECO:0000313" key="3">
    <source>
        <dbReference type="Proteomes" id="UP000494105"/>
    </source>
</evidence>
<dbReference type="InterPro" id="IPR013658">
    <property type="entry name" value="SGL"/>
</dbReference>
<evidence type="ECO:0000259" key="1">
    <source>
        <dbReference type="Pfam" id="PF08450"/>
    </source>
</evidence>
<proteinExistence type="predicted"/>
<dbReference type="RefSeq" id="WP_175128596.1">
    <property type="nucleotide sequence ID" value="NZ_CADILD010000002.1"/>
</dbReference>
<dbReference type="InterPro" id="IPR011042">
    <property type="entry name" value="6-blade_b-propeller_TolB-like"/>
</dbReference>
<dbReference type="PANTHER" id="PTHR47572">
    <property type="entry name" value="LIPOPROTEIN-RELATED"/>
    <property type="match status" value="1"/>
</dbReference>
<gene>
    <name evidence="2" type="ORF">LMG1861_02589</name>
</gene>
<dbReference type="InterPro" id="IPR051262">
    <property type="entry name" value="SMP-30/CGR1_Lactonase"/>
</dbReference>
<dbReference type="PANTHER" id="PTHR47572:SF5">
    <property type="entry name" value="BLR2277 PROTEIN"/>
    <property type="match status" value="1"/>
</dbReference>
<dbReference type="Proteomes" id="UP000494105">
    <property type="component" value="Unassembled WGS sequence"/>
</dbReference>
<protein>
    <recommendedName>
        <fullName evidence="1">SMP-30/Gluconolactonase/LRE-like region domain-containing protein</fullName>
    </recommendedName>
</protein>
<dbReference type="AlphaFoldDB" id="A0A6S7DUW2"/>
<accession>A0A6S7DUW2</accession>
<dbReference type="EMBL" id="CADILD010000002">
    <property type="protein sequence ID" value="CAB3867519.1"/>
    <property type="molecule type" value="Genomic_DNA"/>
</dbReference>
<feature type="domain" description="SMP-30/Gluconolactonase/LRE-like region" evidence="1">
    <location>
        <begin position="10"/>
        <end position="287"/>
    </location>
</feature>
<name>A0A6S7DUW2_9BURK</name>
<reference evidence="2 3" key="1">
    <citation type="submission" date="2020-04" db="EMBL/GenBank/DDBJ databases">
        <authorList>
            <person name="De Canck E."/>
        </authorList>
    </citation>
    <scope>NUCLEOTIDE SEQUENCE [LARGE SCALE GENOMIC DNA]</scope>
    <source>
        <strain evidence="2 3">LMG 1861</strain>
    </source>
</reference>
<dbReference type="Gene3D" id="2.120.10.30">
    <property type="entry name" value="TolB, C-terminal domain"/>
    <property type="match status" value="1"/>
</dbReference>
<dbReference type="Pfam" id="PF08450">
    <property type="entry name" value="SGL"/>
    <property type="match status" value="1"/>
</dbReference>
<sequence length="315" mass="34097">MKIIAEDLWFPEGPVWMGDGSLLVVEIRRRTLTRLWLDGRPRRYYPLGGGPNGAAIGPDGCCYVCNNGGIGYTQRGDGVWISTGQAADYQGGFIQKVDLDSGESMVLYDRAGIEPLRGPNDLVFDAHGGFYFTDPGKVRMRDWDKGCVCYAMADGSSIQQVIFPIHKPNGIGLSPDGRTLYVSETETARVLAWRVVAPGKLAPLPGDEPRPVHHGKLVYVSPHYVRLDSLALENTGRVCVGTLETGGITAIEPSTGAAEFRKLPDDPHCTNLCFGGPGLSQAFITQSHLGRVIQVDWPRPGQALHYAAESESGAT</sequence>